<organism evidence="2 3">
    <name type="scientific">Cercophora newfieldiana</name>
    <dbReference type="NCBI Taxonomy" id="92897"/>
    <lineage>
        <taxon>Eukaryota</taxon>
        <taxon>Fungi</taxon>
        <taxon>Dikarya</taxon>
        <taxon>Ascomycota</taxon>
        <taxon>Pezizomycotina</taxon>
        <taxon>Sordariomycetes</taxon>
        <taxon>Sordariomycetidae</taxon>
        <taxon>Sordariales</taxon>
        <taxon>Lasiosphaeriaceae</taxon>
        <taxon>Cercophora</taxon>
    </lineage>
</organism>
<feature type="region of interest" description="Disordered" evidence="1">
    <location>
        <begin position="1"/>
        <end position="133"/>
    </location>
</feature>
<proteinExistence type="predicted"/>
<sequence length="175" mass="19850">MKAAEAQKQPKSQPHPKESALRNHPAYTCQPAPRGQQCLLPPRTPRENGYIPHGFQNKDNGQRTQVEDTTPLETEHNRELSPGPSTDRDVKTKEPMSEGLHKKRRRGRDSESQITEGSPTKKQNTTGADVTDMPALFECTAEEFQRYMAKLQHHTRQEPDNHGVHERSPPWATSK</sequence>
<keyword evidence="3" id="KW-1185">Reference proteome</keyword>
<feature type="region of interest" description="Disordered" evidence="1">
    <location>
        <begin position="150"/>
        <end position="175"/>
    </location>
</feature>
<feature type="compositionally biased region" description="Polar residues" evidence="1">
    <location>
        <begin position="57"/>
        <end position="72"/>
    </location>
</feature>
<feature type="compositionally biased region" description="Basic and acidic residues" evidence="1">
    <location>
        <begin position="155"/>
        <end position="168"/>
    </location>
</feature>
<accession>A0AA39XW18</accession>
<evidence type="ECO:0000313" key="3">
    <source>
        <dbReference type="Proteomes" id="UP001174936"/>
    </source>
</evidence>
<reference evidence="2" key="1">
    <citation type="submission" date="2023-06" db="EMBL/GenBank/DDBJ databases">
        <title>Genome-scale phylogeny and comparative genomics of the fungal order Sordariales.</title>
        <authorList>
            <consortium name="Lawrence Berkeley National Laboratory"/>
            <person name="Hensen N."/>
            <person name="Bonometti L."/>
            <person name="Westerberg I."/>
            <person name="Brannstrom I.O."/>
            <person name="Guillou S."/>
            <person name="Cros-Aarteil S."/>
            <person name="Calhoun S."/>
            <person name="Haridas S."/>
            <person name="Kuo A."/>
            <person name="Mondo S."/>
            <person name="Pangilinan J."/>
            <person name="Riley R."/>
            <person name="Labutti K."/>
            <person name="Andreopoulos B."/>
            <person name="Lipzen A."/>
            <person name="Chen C."/>
            <person name="Yanf M."/>
            <person name="Daum C."/>
            <person name="Ng V."/>
            <person name="Clum A."/>
            <person name="Steindorff A."/>
            <person name="Ohm R."/>
            <person name="Martin F."/>
            <person name="Silar P."/>
            <person name="Natvig D."/>
            <person name="Lalanne C."/>
            <person name="Gautier V."/>
            <person name="Ament-Velasquez S.L."/>
            <person name="Kruys A."/>
            <person name="Hutchinson M.I."/>
            <person name="Powell A.J."/>
            <person name="Barry K."/>
            <person name="Miller A.N."/>
            <person name="Grigoriev I.V."/>
            <person name="Debuchy R."/>
            <person name="Gladieux P."/>
            <person name="Thoren M.H."/>
            <person name="Johannesson H."/>
        </authorList>
    </citation>
    <scope>NUCLEOTIDE SEQUENCE</scope>
    <source>
        <strain evidence="2">SMH2532-1</strain>
    </source>
</reference>
<dbReference type="AlphaFoldDB" id="A0AA39XW18"/>
<name>A0AA39XW18_9PEZI</name>
<comment type="caution">
    <text evidence="2">The sequence shown here is derived from an EMBL/GenBank/DDBJ whole genome shotgun (WGS) entry which is preliminary data.</text>
</comment>
<evidence type="ECO:0000256" key="1">
    <source>
        <dbReference type="SAM" id="MobiDB-lite"/>
    </source>
</evidence>
<gene>
    <name evidence="2" type="ORF">B0T16DRAFT_460812</name>
</gene>
<evidence type="ECO:0000313" key="2">
    <source>
        <dbReference type="EMBL" id="KAK0640646.1"/>
    </source>
</evidence>
<feature type="compositionally biased region" description="Basic and acidic residues" evidence="1">
    <location>
        <begin position="86"/>
        <end position="100"/>
    </location>
</feature>
<feature type="compositionally biased region" description="Polar residues" evidence="1">
    <location>
        <begin position="112"/>
        <end position="128"/>
    </location>
</feature>
<protein>
    <submittedName>
        <fullName evidence="2">Uncharacterized protein</fullName>
    </submittedName>
</protein>
<dbReference type="EMBL" id="JAULSV010000006">
    <property type="protein sequence ID" value="KAK0640646.1"/>
    <property type="molecule type" value="Genomic_DNA"/>
</dbReference>
<dbReference type="Proteomes" id="UP001174936">
    <property type="component" value="Unassembled WGS sequence"/>
</dbReference>